<keyword evidence="7 12" id="KW-0103">Bromodomain</keyword>
<comment type="caution">
    <text evidence="15">The sequence shown here is derived from an EMBL/GenBank/DDBJ whole genome shotgun (WGS) entry which is preliminary data.</text>
</comment>
<evidence type="ECO:0000256" key="7">
    <source>
        <dbReference type="ARBA" id="ARBA00023117"/>
    </source>
</evidence>
<dbReference type="InterPro" id="IPR036427">
    <property type="entry name" value="Bromodomain-like_sf"/>
</dbReference>
<keyword evidence="10" id="KW-0539">Nucleus</keyword>
<dbReference type="InterPro" id="IPR016181">
    <property type="entry name" value="Acyl_CoA_acyltransferase"/>
</dbReference>
<dbReference type="Proteomes" id="UP001146793">
    <property type="component" value="Unassembled WGS sequence"/>
</dbReference>
<evidence type="ECO:0000313" key="17">
    <source>
        <dbReference type="Proteomes" id="UP001146793"/>
    </source>
</evidence>
<comment type="subcellular location">
    <subcellularLocation>
        <location evidence="1">Nucleus</location>
    </subcellularLocation>
</comment>
<evidence type="ECO:0000256" key="12">
    <source>
        <dbReference type="PROSITE-ProRule" id="PRU00035"/>
    </source>
</evidence>
<evidence type="ECO:0000259" key="13">
    <source>
        <dbReference type="PROSITE" id="PS50014"/>
    </source>
</evidence>
<dbReference type="Pfam" id="PF00583">
    <property type="entry name" value="Acetyltransf_1"/>
    <property type="match status" value="1"/>
</dbReference>
<evidence type="ECO:0000256" key="9">
    <source>
        <dbReference type="ARBA" id="ARBA00023163"/>
    </source>
</evidence>
<accession>A0AAV7ZPC5</accession>
<keyword evidence="4" id="KW-0808">Transferase</keyword>
<dbReference type="InterPro" id="IPR000182">
    <property type="entry name" value="GNAT_dom"/>
</dbReference>
<reference evidence="16" key="1">
    <citation type="submission" date="2022-08" db="EMBL/GenBank/DDBJ databases">
        <title>Novel sulfate-reducing endosymbionts in the free-living metamonad Anaeramoeba.</title>
        <authorList>
            <person name="Jerlstrom-Hultqvist J."/>
            <person name="Cepicka I."/>
            <person name="Gallot-Lavallee L."/>
            <person name="Salas-Leiva D."/>
            <person name="Curtis B.A."/>
            <person name="Zahonova K."/>
            <person name="Pipaliya S."/>
            <person name="Dacks J."/>
            <person name="Roger A.J."/>
        </authorList>
    </citation>
    <scope>NUCLEOTIDE SEQUENCE</scope>
    <source>
        <strain evidence="16">Schooner1</strain>
    </source>
</reference>
<dbReference type="GO" id="GO:0000123">
    <property type="term" value="C:histone acetyltransferase complex"/>
    <property type="evidence" value="ECO:0007669"/>
    <property type="project" value="TreeGrafter"/>
</dbReference>
<proteinExistence type="inferred from homology"/>
<evidence type="ECO:0000256" key="5">
    <source>
        <dbReference type="ARBA" id="ARBA00022853"/>
    </source>
</evidence>
<dbReference type="EC" id="2.3.1.48" evidence="3"/>
<protein>
    <recommendedName>
        <fullName evidence="3">histone acetyltransferase</fullName>
        <ecNumber evidence="3">2.3.1.48</ecNumber>
    </recommendedName>
</protein>
<evidence type="ECO:0000256" key="4">
    <source>
        <dbReference type="ARBA" id="ARBA00022679"/>
    </source>
</evidence>
<evidence type="ECO:0000256" key="3">
    <source>
        <dbReference type="ARBA" id="ARBA00013184"/>
    </source>
</evidence>
<keyword evidence="8" id="KW-0010">Activator</keyword>
<comment type="similarity">
    <text evidence="2">Belongs to the acetyltransferase family. GCN5 subfamily.</text>
</comment>
<evidence type="ECO:0000313" key="16">
    <source>
        <dbReference type="EMBL" id="KAJ6230724.1"/>
    </source>
</evidence>
<dbReference type="EMBL" id="JAOAOG010000309">
    <property type="protein sequence ID" value="KAJ6230724.1"/>
    <property type="molecule type" value="Genomic_DNA"/>
</dbReference>
<dbReference type="PRINTS" id="PR00503">
    <property type="entry name" value="BROMODOMAIN"/>
</dbReference>
<dbReference type="EMBL" id="JANTQA010000023">
    <property type="protein sequence ID" value="KAJ3443849.1"/>
    <property type="molecule type" value="Genomic_DNA"/>
</dbReference>
<feature type="domain" description="N-acetyltransferase" evidence="14">
    <location>
        <begin position="16"/>
        <end position="165"/>
    </location>
</feature>
<dbReference type="AlphaFoldDB" id="A0AAV7ZPC5"/>
<evidence type="ECO:0000256" key="10">
    <source>
        <dbReference type="ARBA" id="ARBA00023242"/>
    </source>
</evidence>
<keyword evidence="5" id="KW-0156">Chromatin regulator</keyword>
<evidence type="ECO:0000256" key="1">
    <source>
        <dbReference type="ARBA" id="ARBA00004123"/>
    </source>
</evidence>
<dbReference type="GO" id="GO:0005634">
    <property type="term" value="C:nucleus"/>
    <property type="evidence" value="ECO:0007669"/>
    <property type="project" value="UniProtKB-SubCell"/>
</dbReference>
<evidence type="ECO:0000256" key="6">
    <source>
        <dbReference type="ARBA" id="ARBA00023015"/>
    </source>
</evidence>
<organism evidence="15 17">
    <name type="scientific">Anaeramoeba flamelloides</name>
    <dbReference type="NCBI Taxonomy" id="1746091"/>
    <lineage>
        <taxon>Eukaryota</taxon>
        <taxon>Metamonada</taxon>
        <taxon>Anaeramoebidae</taxon>
        <taxon>Anaeramoeba</taxon>
    </lineage>
</organism>
<keyword evidence="6" id="KW-0805">Transcription regulation</keyword>
<dbReference type="SMART" id="SM00297">
    <property type="entry name" value="BROMO"/>
    <property type="match status" value="1"/>
</dbReference>
<dbReference type="Gene3D" id="3.40.630.30">
    <property type="match status" value="1"/>
</dbReference>
<keyword evidence="18" id="KW-1185">Reference proteome</keyword>
<dbReference type="CDD" id="cd04301">
    <property type="entry name" value="NAT_SF"/>
    <property type="match status" value="1"/>
</dbReference>
<evidence type="ECO:0000313" key="15">
    <source>
        <dbReference type="EMBL" id="KAJ3443849.1"/>
    </source>
</evidence>
<evidence type="ECO:0000256" key="2">
    <source>
        <dbReference type="ARBA" id="ARBA00008607"/>
    </source>
</evidence>
<evidence type="ECO:0000256" key="8">
    <source>
        <dbReference type="ARBA" id="ARBA00023159"/>
    </source>
</evidence>
<dbReference type="GO" id="GO:0045944">
    <property type="term" value="P:positive regulation of transcription by RNA polymerase II"/>
    <property type="evidence" value="ECO:0007669"/>
    <property type="project" value="TreeGrafter"/>
</dbReference>
<dbReference type="PROSITE" id="PS51186">
    <property type="entry name" value="GNAT"/>
    <property type="match status" value="1"/>
</dbReference>
<dbReference type="SUPFAM" id="SSF55729">
    <property type="entry name" value="Acyl-CoA N-acyltransferases (Nat)"/>
    <property type="match status" value="1"/>
</dbReference>
<dbReference type="Proteomes" id="UP001150062">
    <property type="component" value="Unassembled WGS sequence"/>
</dbReference>
<dbReference type="InterPro" id="IPR018359">
    <property type="entry name" value="Bromodomain_CS"/>
</dbReference>
<gene>
    <name evidence="15" type="ORF">M0812_09694</name>
    <name evidence="16" type="ORF">M0813_06513</name>
</gene>
<dbReference type="PANTHER" id="PTHR45750:SF3">
    <property type="entry name" value="HISTONE ACETYLTRANSFERASE"/>
    <property type="match status" value="1"/>
</dbReference>
<sequence>MTTKETVSTESSEYVDIYNDGDTANLRLLINLRNVFSVQLPNMPREYIARIVFDKRHISIIARRNFEVHGGICFRPFPEQKIIEIVFCAVSSKFQGRGIGRRIMDHVKDYVQKREYYDILTYADNKAVGYFKKQGFSKEITIPDKRWKGYLKDYEGGVFMHCHLYKHVNYLDVRKMLQQQKIWLKQVCFKKWKKLPVYKGLDFTGREKIPLSQIDGLKQICNQEFYKKMTLKNELRTLFNYLTNLPDTLIFQEPVDAEDVPDYYTVIKNPMDFSKMKKKLENGEYTEKKLFIHDVHLIIENCKKYNRKETVFYAYGENFEKAFHEKLQSMEND</sequence>
<reference evidence="15" key="2">
    <citation type="submission" date="2022-08" db="EMBL/GenBank/DDBJ databases">
        <title>Novel sulphate-reducing endosymbionts in the free-living metamonad Anaeramoeba.</title>
        <authorList>
            <person name="Jerlstrom-Hultqvist J."/>
            <person name="Cepicka I."/>
            <person name="Gallot-Lavallee L."/>
            <person name="Salas-Leiva D."/>
            <person name="Curtis B.A."/>
            <person name="Zahonova K."/>
            <person name="Pipaliya S."/>
            <person name="Dacks J."/>
            <person name="Roger A.J."/>
        </authorList>
    </citation>
    <scope>NUCLEOTIDE SEQUENCE</scope>
    <source>
        <strain evidence="15">Busselton2</strain>
    </source>
</reference>
<keyword evidence="9" id="KW-0804">Transcription</keyword>
<keyword evidence="11" id="KW-0012">Acyltransferase</keyword>
<dbReference type="Pfam" id="PF00439">
    <property type="entry name" value="Bromodomain"/>
    <property type="match status" value="1"/>
</dbReference>
<evidence type="ECO:0000256" key="11">
    <source>
        <dbReference type="ARBA" id="ARBA00023315"/>
    </source>
</evidence>
<dbReference type="GO" id="GO:0010484">
    <property type="term" value="F:histone H3 acetyltransferase activity"/>
    <property type="evidence" value="ECO:0007669"/>
    <property type="project" value="TreeGrafter"/>
</dbReference>
<name>A0AAV7ZPC5_9EUKA</name>
<dbReference type="PROSITE" id="PS00633">
    <property type="entry name" value="BROMODOMAIN_1"/>
    <property type="match status" value="1"/>
</dbReference>
<feature type="domain" description="Bromo" evidence="13">
    <location>
        <begin position="243"/>
        <end position="313"/>
    </location>
</feature>
<dbReference type="InterPro" id="IPR001487">
    <property type="entry name" value="Bromodomain"/>
</dbReference>
<evidence type="ECO:0000259" key="14">
    <source>
        <dbReference type="PROSITE" id="PS51186"/>
    </source>
</evidence>
<dbReference type="Gene3D" id="1.20.920.10">
    <property type="entry name" value="Bromodomain-like"/>
    <property type="match status" value="1"/>
</dbReference>
<dbReference type="PANTHER" id="PTHR45750">
    <property type="entry name" value="GH11602P"/>
    <property type="match status" value="1"/>
</dbReference>
<evidence type="ECO:0000313" key="18">
    <source>
        <dbReference type="Proteomes" id="UP001150062"/>
    </source>
</evidence>
<dbReference type="PROSITE" id="PS50014">
    <property type="entry name" value="BROMODOMAIN_2"/>
    <property type="match status" value="1"/>
</dbReference>
<dbReference type="SUPFAM" id="SSF47370">
    <property type="entry name" value="Bromodomain"/>
    <property type="match status" value="1"/>
</dbReference>
<dbReference type="InterPro" id="IPR037800">
    <property type="entry name" value="GCN5"/>
</dbReference>